<dbReference type="SUPFAM" id="SSF56112">
    <property type="entry name" value="Protein kinase-like (PK-like)"/>
    <property type="match status" value="1"/>
</dbReference>
<dbReference type="PANTHER" id="PTHR11012">
    <property type="entry name" value="PROTEIN KINASE-LIKE DOMAIN-CONTAINING"/>
    <property type="match status" value="1"/>
</dbReference>
<dbReference type="InterPro" id="IPR011009">
    <property type="entry name" value="Kinase-like_dom_sf"/>
</dbReference>
<evidence type="ECO:0000313" key="1">
    <source>
        <dbReference type="EMBL" id="CAJ1581027.1"/>
    </source>
</evidence>
<dbReference type="RefSeq" id="WP_316515406.1">
    <property type="nucleotide sequence ID" value="NZ_OY726395.1"/>
</dbReference>
<dbReference type="InterPro" id="IPR004119">
    <property type="entry name" value="EcKL"/>
</dbReference>
<proteinExistence type="predicted"/>
<protein>
    <submittedName>
        <fullName evidence="1">Phosphotransferase</fullName>
    </submittedName>
</protein>
<dbReference type="PANTHER" id="PTHR11012:SF30">
    <property type="entry name" value="PROTEIN KINASE-LIKE DOMAIN-CONTAINING"/>
    <property type="match status" value="1"/>
</dbReference>
<name>A0ABN9P2L1_9MYCO</name>
<dbReference type="EMBL" id="OY726395">
    <property type="protein sequence ID" value="CAJ1581027.1"/>
    <property type="molecule type" value="Genomic_DNA"/>
</dbReference>
<dbReference type="Gene3D" id="3.90.1200.10">
    <property type="match status" value="1"/>
</dbReference>
<gene>
    <name evidence="1" type="ORF">MU0050_001332</name>
</gene>
<evidence type="ECO:0000313" key="2">
    <source>
        <dbReference type="Proteomes" id="UP001190466"/>
    </source>
</evidence>
<sequence length="359" mass="39174">MAFTDYTLAELTPQSLTTMLRHRPEWASVTVTEVSAEPVGTGQMANSYRLTLTYAEDAGTAPATMIAKISSTDETSRQMAIATGAYQREVFYYQHLSGLSAARAPQHYFAEIADDRCGFVLLLEDMGPAEMVDQIAGCSADQADLALAQAAALHGSSWAHPALREHEWLPGQAAWTQLGGSVPQVTGMWLERFGQHLQPEHVSVVQQLGDHVPAWLATLGEHRCLWHGDFRLDNLLFAAQGGATPIAVVDWQSVAAAPGVIDVSYFIGNSMAEADRATHERDLVAEYHRRLLSYGVQGYSAEQCWLEYQAHAMYGLVLTIPVSLGVQTTERGDKMFAAMASRAAEQIRANDSYSAIKAL</sequence>
<dbReference type="Proteomes" id="UP001190466">
    <property type="component" value="Chromosome"/>
</dbReference>
<dbReference type="Pfam" id="PF02958">
    <property type="entry name" value="EcKL"/>
    <property type="match status" value="2"/>
</dbReference>
<reference evidence="1 2" key="1">
    <citation type="submission" date="2023-08" db="EMBL/GenBank/DDBJ databases">
        <authorList>
            <person name="Folkvardsen B D."/>
            <person name="Norman A."/>
        </authorList>
    </citation>
    <scope>NUCLEOTIDE SEQUENCE [LARGE SCALE GENOMIC DNA]</scope>
    <source>
        <strain evidence="1 2">Mu0050</strain>
    </source>
</reference>
<organism evidence="1 2">
    <name type="scientific">[Mycobacterium] wendilense</name>
    <dbReference type="NCBI Taxonomy" id="3064284"/>
    <lineage>
        <taxon>Bacteria</taxon>
        <taxon>Bacillati</taxon>
        <taxon>Actinomycetota</taxon>
        <taxon>Actinomycetes</taxon>
        <taxon>Mycobacteriales</taxon>
        <taxon>Mycobacteriaceae</taxon>
        <taxon>Mycolicibacter</taxon>
    </lineage>
</organism>
<accession>A0ABN9P2L1</accession>
<keyword evidence="2" id="KW-1185">Reference proteome</keyword>